<comment type="similarity">
    <text evidence="2">Belongs to the FPP/GGPP synthase family.</text>
</comment>
<dbReference type="GO" id="GO:0005737">
    <property type="term" value="C:cytoplasm"/>
    <property type="evidence" value="ECO:0007669"/>
    <property type="project" value="TreeGrafter"/>
</dbReference>
<name>A0A427B5X5_ENSVE</name>
<dbReference type="AlphaFoldDB" id="A0A427B5X5"/>
<dbReference type="GO" id="GO:0004161">
    <property type="term" value="F:dimethylallyltranstransferase activity"/>
    <property type="evidence" value="ECO:0007669"/>
    <property type="project" value="TreeGrafter"/>
</dbReference>
<evidence type="ECO:0000256" key="5">
    <source>
        <dbReference type="ARBA" id="ARBA00022842"/>
    </source>
</evidence>
<dbReference type="GO" id="GO:0045337">
    <property type="term" value="P:farnesyl diphosphate biosynthetic process"/>
    <property type="evidence" value="ECO:0007669"/>
    <property type="project" value="TreeGrafter"/>
</dbReference>
<dbReference type="InterPro" id="IPR000092">
    <property type="entry name" value="Polyprenyl_synt"/>
</dbReference>
<evidence type="ECO:0000256" key="3">
    <source>
        <dbReference type="ARBA" id="ARBA00022679"/>
    </source>
</evidence>
<organism evidence="6 7">
    <name type="scientific">Ensete ventricosum</name>
    <name type="common">Abyssinian banana</name>
    <name type="synonym">Musa ensete</name>
    <dbReference type="NCBI Taxonomy" id="4639"/>
    <lineage>
        <taxon>Eukaryota</taxon>
        <taxon>Viridiplantae</taxon>
        <taxon>Streptophyta</taxon>
        <taxon>Embryophyta</taxon>
        <taxon>Tracheophyta</taxon>
        <taxon>Spermatophyta</taxon>
        <taxon>Magnoliopsida</taxon>
        <taxon>Liliopsida</taxon>
        <taxon>Zingiberales</taxon>
        <taxon>Musaceae</taxon>
        <taxon>Ensete</taxon>
    </lineage>
</organism>
<dbReference type="CDD" id="cd00867">
    <property type="entry name" value="Trans_IPPS"/>
    <property type="match status" value="1"/>
</dbReference>
<accession>A0A427B5X5</accession>
<dbReference type="InterPro" id="IPR039702">
    <property type="entry name" value="FPS1-like"/>
</dbReference>
<sequence>MAAAGTRGVMVVGDEGDLRATFRQVYGRLKSELFEDAAFDYTDEARQWIDRVLLHRNVSYTDEFRQIWDFIYAGLQCTWRFHFLIEFSNMFLSLANLAIVWMDAVTIVSCNTKLPIIPSIYQITFLKTIIVLLFQDDYLDCFGDPEVIGKIGTDIEDFKCSWLVVQALECANESQIKVLLNVFSEYERTSYERLISAIEALPSKAVQNVLKSFLHKIYKRQK</sequence>
<dbReference type="SUPFAM" id="SSF48576">
    <property type="entry name" value="Terpenoid synthases"/>
    <property type="match status" value="1"/>
</dbReference>
<evidence type="ECO:0000256" key="1">
    <source>
        <dbReference type="ARBA" id="ARBA00001946"/>
    </source>
</evidence>
<dbReference type="GO" id="GO:0004337">
    <property type="term" value="F:(2E,6E)-farnesyl diphosphate synthase activity"/>
    <property type="evidence" value="ECO:0007669"/>
    <property type="project" value="TreeGrafter"/>
</dbReference>
<comment type="cofactor">
    <cofactor evidence="1">
        <name>Mg(2+)</name>
        <dbReference type="ChEBI" id="CHEBI:18420"/>
    </cofactor>
</comment>
<dbReference type="Proteomes" id="UP000287651">
    <property type="component" value="Unassembled WGS sequence"/>
</dbReference>
<evidence type="ECO:0000256" key="2">
    <source>
        <dbReference type="ARBA" id="ARBA00006706"/>
    </source>
</evidence>
<dbReference type="PANTHER" id="PTHR11525:SF0">
    <property type="entry name" value="FARNESYL PYROPHOSPHATE SYNTHASE"/>
    <property type="match status" value="1"/>
</dbReference>
<evidence type="ECO:0000256" key="4">
    <source>
        <dbReference type="ARBA" id="ARBA00022723"/>
    </source>
</evidence>
<evidence type="ECO:0000313" key="6">
    <source>
        <dbReference type="EMBL" id="RRT83885.1"/>
    </source>
</evidence>
<keyword evidence="3" id="KW-0808">Transferase</keyword>
<comment type="caution">
    <text evidence="6">The sequence shown here is derived from an EMBL/GenBank/DDBJ whole genome shotgun (WGS) entry which is preliminary data.</text>
</comment>
<evidence type="ECO:0000313" key="7">
    <source>
        <dbReference type="Proteomes" id="UP000287651"/>
    </source>
</evidence>
<dbReference type="InterPro" id="IPR008949">
    <property type="entry name" value="Isoprenoid_synthase_dom_sf"/>
</dbReference>
<dbReference type="Pfam" id="PF00348">
    <property type="entry name" value="polyprenyl_synt"/>
    <property type="match status" value="1"/>
</dbReference>
<dbReference type="Gene3D" id="1.10.600.10">
    <property type="entry name" value="Farnesyl Diphosphate Synthase"/>
    <property type="match status" value="1"/>
</dbReference>
<keyword evidence="4" id="KW-0479">Metal-binding</keyword>
<reference evidence="6 7" key="1">
    <citation type="journal article" date="2014" name="Agronomy (Basel)">
        <title>A Draft Genome Sequence for Ensete ventricosum, the Drought-Tolerant Tree Against Hunger.</title>
        <authorList>
            <person name="Harrison J."/>
            <person name="Moore K.A."/>
            <person name="Paszkiewicz K."/>
            <person name="Jones T."/>
            <person name="Grant M."/>
            <person name="Ambacheew D."/>
            <person name="Muzemil S."/>
            <person name="Studholme D.J."/>
        </authorList>
    </citation>
    <scope>NUCLEOTIDE SEQUENCE [LARGE SCALE GENOMIC DNA]</scope>
</reference>
<proteinExistence type="inferred from homology"/>
<dbReference type="GO" id="GO:0046872">
    <property type="term" value="F:metal ion binding"/>
    <property type="evidence" value="ECO:0007669"/>
    <property type="project" value="UniProtKB-KW"/>
</dbReference>
<gene>
    <name evidence="6" type="ORF">B296_00004504</name>
</gene>
<dbReference type="PANTHER" id="PTHR11525">
    <property type="entry name" value="FARNESYL-PYROPHOSPHATE SYNTHETASE"/>
    <property type="match status" value="1"/>
</dbReference>
<protein>
    <submittedName>
        <fullName evidence="6">Uncharacterized protein</fullName>
    </submittedName>
</protein>
<dbReference type="EMBL" id="AMZH03000415">
    <property type="protein sequence ID" value="RRT83885.1"/>
    <property type="molecule type" value="Genomic_DNA"/>
</dbReference>
<keyword evidence="5" id="KW-0460">Magnesium</keyword>